<evidence type="ECO:0000256" key="2">
    <source>
        <dbReference type="ARBA" id="ARBA00022692"/>
    </source>
</evidence>
<keyword evidence="4 6" id="KW-0472">Membrane</keyword>
<dbReference type="SUPFAM" id="SSF81321">
    <property type="entry name" value="Family A G protein-coupled receptor-like"/>
    <property type="match status" value="1"/>
</dbReference>
<dbReference type="PANTHER" id="PTHR46641:SF18">
    <property type="entry name" value="G-PROTEIN COUPLED RECEPTORS FAMILY 1 PROFILE DOMAIN-CONTAINING PROTEIN"/>
    <property type="match status" value="1"/>
</dbReference>
<organism evidence="8 9">
    <name type="scientific">Biomphalaria glabrata</name>
    <name type="common">Bloodfluke planorb</name>
    <name type="synonym">Freshwater snail</name>
    <dbReference type="NCBI Taxonomy" id="6526"/>
    <lineage>
        <taxon>Eukaryota</taxon>
        <taxon>Metazoa</taxon>
        <taxon>Spiralia</taxon>
        <taxon>Lophotrochozoa</taxon>
        <taxon>Mollusca</taxon>
        <taxon>Gastropoda</taxon>
        <taxon>Heterobranchia</taxon>
        <taxon>Euthyneura</taxon>
        <taxon>Panpulmonata</taxon>
        <taxon>Hygrophila</taxon>
        <taxon>Lymnaeoidea</taxon>
        <taxon>Planorbidae</taxon>
        <taxon>Biomphalaria</taxon>
    </lineage>
</organism>
<evidence type="ECO:0000256" key="1">
    <source>
        <dbReference type="ARBA" id="ARBA00004370"/>
    </source>
</evidence>
<feature type="transmembrane region" description="Helical" evidence="6">
    <location>
        <begin position="268"/>
        <end position="288"/>
    </location>
</feature>
<keyword evidence="5" id="KW-0675">Receptor</keyword>
<keyword evidence="8" id="KW-1185">Reference proteome</keyword>
<evidence type="ECO:0000256" key="3">
    <source>
        <dbReference type="ARBA" id="ARBA00022989"/>
    </source>
</evidence>
<dbReference type="PROSITE" id="PS00237">
    <property type="entry name" value="G_PROTEIN_RECEP_F1_1"/>
    <property type="match status" value="1"/>
</dbReference>
<keyword evidence="5" id="KW-0807">Transducer</keyword>
<dbReference type="RefSeq" id="XP_055895341.1">
    <property type="nucleotide sequence ID" value="XM_056039366.1"/>
</dbReference>
<gene>
    <name evidence="9" type="primary">LOC129927837</name>
</gene>
<dbReference type="GO" id="GO:0016020">
    <property type="term" value="C:membrane"/>
    <property type="evidence" value="ECO:0007669"/>
    <property type="project" value="UniProtKB-SubCell"/>
</dbReference>
<feature type="transmembrane region" description="Helical" evidence="6">
    <location>
        <begin position="31"/>
        <end position="51"/>
    </location>
</feature>
<dbReference type="InterPro" id="IPR017452">
    <property type="entry name" value="GPCR_Rhodpsn_7TM"/>
</dbReference>
<keyword evidence="2 5" id="KW-0812">Transmembrane</keyword>
<name>A0A9W3B791_BIOGL</name>
<feature type="domain" description="G-protein coupled receptors family 1 profile" evidence="7">
    <location>
        <begin position="44"/>
        <end position="331"/>
    </location>
</feature>
<proteinExistence type="inferred from homology"/>
<dbReference type="GeneID" id="129927837"/>
<evidence type="ECO:0000313" key="8">
    <source>
        <dbReference type="Proteomes" id="UP001165740"/>
    </source>
</evidence>
<reference evidence="9" key="1">
    <citation type="submission" date="2025-08" db="UniProtKB">
        <authorList>
            <consortium name="RefSeq"/>
        </authorList>
    </citation>
    <scope>IDENTIFICATION</scope>
</reference>
<feature type="transmembrane region" description="Helical" evidence="6">
    <location>
        <begin position="308"/>
        <end position="332"/>
    </location>
</feature>
<sequence length="356" mass="40357">MNQSLDLKHIKNANAITNEKTIVYVNSFLDVWLLLILSSVGIVTNALTIAVFRHQGWKEGVNISMTTIALLDLIRCVLTMLKRIHGFIELVSVADGVSWSNLTTPNAEFVNILTSYVSFALLAYVSLERCLCVTMPFTMKTVFTPKRTLIILIAIAAFVYLSLAVMCFNFSLDFVFSDELNSTIIILVRSDFYNTHRGVVDPYLNSMSMLVPTVSFIVLSVSSLILLRQLRTSRDAVSENKTNESVLNLPYHKTVKSTFRFSKREKQVTKMLLVVVSFYIGNLVPRVTWFVGQFVEPEFRALGEFQDFYMMAVTLMFILDLVHASANFFIFYSMSSGFKRTFDQLMTCSSQASLQQ</sequence>
<feature type="transmembrane region" description="Helical" evidence="6">
    <location>
        <begin position="148"/>
        <end position="172"/>
    </location>
</feature>
<accession>A0A9W3B791</accession>
<dbReference type="OrthoDB" id="10292031at2759"/>
<dbReference type="Proteomes" id="UP001165740">
    <property type="component" value="Chromosome 8"/>
</dbReference>
<dbReference type="GO" id="GO:0008528">
    <property type="term" value="F:G protein-coupled peptide receptor activity"/>
    <property type="evidence" value="ECO:0007669"/>
    <property type="project" value="InterPro"/>
</dbReference>
<keyword evidence="3 6" id="KW-1133">Transmembrane helix</keyword>
<dbReference type="PROSITE" id="PS50262">
    <property type="entry name" value="G_PROTEIN_RECEP_F1_2"/>
    <property type="match status" value="1"/>
</dbReference>
<evidence type="ECO:0000313" key="9">
    <source>
        <dbReference type="RefSeq" id="XP_055895341.1"/>
    </source>
</evidence>
<dbReference type="Gene3D" id="1.20.1070.10">
    <property type="entry name" value="Rhodopsin 7-helix transmembrane proteins"/>
    <property type="match status" value="1"/>
</dbReference>
<dbReference type="InterPro" id="IPR000276">
    <property type="entry name" value="GPCR_Rhodpsn"/>
</dbReference>
<feature type="transmembrane region" description="Helical" evidence="6">
    <location>
        <begin position="209"/>
        <end position="227"/>
    </location>
</feature>
<protein>
    <submittedName>
        <fullName evidence="9">Uncharacterized protein LOC129927837</fullName>
    </submittedName>
</protein>
<dbReference type="PRINTS" id="PR00237">
    <property type="entry name" value="GPCRRHODOPSN"/>
</dbReference>
<dbReference type="InterPro" id="IPR019427">
    <property type="entry name" value="7TM_GPCR_serpentine_rcpt_Srw"/>
</dbReference>
<keyword evidence="5" id="KW-0297">G-protein coupled receptor</keyword>
<evidence type="ECO:0000256" key="5">
    <source>
        <dbReference type="RuleBase" id="RU000688"/>
    </source>
</evidence>
<dbReference type="PANTHER" id="PTHR46641">
    <property type="entry name" value="FMRFAMIDE RECEPTOR-RELATED"/>
    <property type="match status" value="1"/>
</dbReference>
<dbReference type="Pfam" id="PF10324">
    <property type="entry name" value="7TM_GPCR_Srw"/>
    <property type="match status" value="1"/>
</dbReference>
<evidence type="ECO:0000259" key="7">
    <source>
        <dbReference type="PROSITE" id="PS50262"/>
    </source>
</evidence>
<evidence type="ECO:0000256" key="4">
    <source>
        <dbReference type="ARBA" id="ARBA00023136"/>
    </source>
</evidence>
<feature type="transmembrane region" description="Helical" evidence="6">
    <location>
        <begin position="109"/>
        <end position="127"/>
    </location>
</feature>
<comment type="similarity">
    <text evidence="5">Belongs to the G-protein coupled receptor 1 family.</text>
</comment>
<dbReference type="AlphaFoldDB" id="A0A9W3B791"/>
<comment type="subcellular location">
    <subcellularLocation>
        <location evidence="1">Membrane</location>
    </subcellularLocation>
</comment>
<evidence type="ECO:0000256" key="6">
    <source>
        <dbReference type="SAM" id="Phobius"/>
    </source>
</evidence>
<dbReference type="InterPro" id="IPR052954">
    <property type="entry name" value="GPCR-Ligand_Int"/>
</dbReference>